<dbReference type="PANTHER" id="PTHR30619">
    <property type="entry name" value="DNA INTERNALIZATION/COMPETENCE PROTEIN COMEC/REC2"/>
    <property type="match status" value="1"/>
</dbReference>
<evidence type="ECO:0000313" key="4">
    <source>
        <dbReference type="Proteomes" id="UP000183190"/>
    </source>
</evidence>
<feature type="domain" description="Metallo-beta-lactamase" evidence="2">
    <location>
        <begin position="45"/>
        <end position="239"/>
    </location>
</feature>
<name>A0A1H6IB54_RUMFL</name>
<dbReference type="PANTHER" id="PTHR30619:SF1">
    <property type="entry name" value="RECOMBINATION PROTEIN 2"/>
    <property type="match status" value="1"/>
</dbReference>
<dbReference type="InterPro" id="IPR052159">
    <property type="entry name" value="Competence_DNA_uptake"/>
</dbReference>
<dbReference type="Proteomes" id="UP000183190">
    <property type="component" value="Unassembled WGS sequence"/>
</dbReference>
<proteinExistence type="predicted"/>
<dbReference type="SUPFAM" id="SSF56281">
    <property type="entry name" value="Metallo-hydrolase/oxidoreductase"/>
    <property type="match status" value="1"/>
</dbReference>
<evidence type="ECO:0000313" key="3">
    <source>
        <dbReference type="EMBL" id="SEH45891.1"/>
    </source>
</evidence>
<accession>A0A1H6IB54</accession>
<dbReference type="PROSITE" id="PS51257">
    <property type="entry name" value="PROKAR_LIPOPROTEIN"/>
    <property type="match status" value="1"/>
</dbReference>
<dbReference type="Gene3D" id="3.60.15.10">
    <property type="entry name" value="Ribonuclease Z/Hydroxyacylglutathione hydrolase-like"/>
    <property type="match status" value="1"/>
</dbReference>
<dbReference type="RefSeq" id="WP_074714567.1">
    <property type="nucleotide sequence ID" value="NZ_FNWV01000002.1"/>
</dbReference>
<feature type="signal peptide" evidence="1">
    <location>
        <begin position="1"/>
        <end position="25"/>
    </location>
</feature>
<dbReference type="InterPro" id="IPR036866">
    <property type="entry name" value="RibonucZ/Hydroxyglut_hydro"/>
</dbReference>
<evidence type="ECO:0000259" key="2">
    <source>
        <dbReference type="SMART" id="SM00849"/>
    </source>
</evidence>
<reference evidence="3 4" key="1">
    <citation type="submission" date="2016-10" db="EMBL/GenBank/DDBJ databases">
        <authorList>
            <person name="de Groot N.N."/>
        </authorList>
    </citation>
    <scope>NUCLEOTIDE SEQUENCE [LARGE SCALE GENOMIC DNA]</scope>
    <source>
        <strain evidence="3 4">YAD2003</strain>
    </source>
</reference>
<protein>
    <submittedName>
        <fullName evidence="3">Competence protein ComEC</fullName>
    </submittedName>
</protein>
<dbReference type="InterPro" id="IPR001279">
    <property type="entry name" value="Metallo-B-lactamas"/>
</dbReference>
<organism evidence="3 4">
    <name type="scientific">Ruminococcus flavefaciens</name>
    <dbReference type="NCBI Taxonomy" id="1265"/>
    <lineage>
        <taxon>Bacteria</taxon>
        <taxon>Bacillati</taxon>
        <taxon>Bacillota</taxon>
        <taxon>Clostridia</taxon>
        <taxon>Eubacteriales</taxon>
        <taxon>Oscillospiraceae</taxon>
        <taxon>Ruminococcus</taxon>
    </lineage>
</organism>
<gene>
    <name evidence="3" type="ORF">SAMN02910265_00764</name>
</gene>
<sequence length="281" mass="31056">MFKIKKLAAAFAASVITAVSLFSCSDDGPPVDAKEFKVTFLEAGKADAMVLQSETGTVVIDCGEKGDGKKIVNLLEESGRTSIDYLIITHFDQDHVGGAPKVLNSIEVKNLITPNYEGNNDEYKKYVKTIDSLGIQPQKLTDNLSFTLDDVKYTVYVPKKDFYGEDESAENNFSLVTKAVHHKNTLLFTGDAMEERLDEIMDIGQCTLLKVPYHGRKLDNLEAFLKNVKPKCAVTCTSTSEFSNKTQKALEELKIKSYATCYNGDITATSNGAEITFETER</sequence>
<keyword evidence="1" id="KW-0732">Signal</keyword>
<dbReference type="EMBL" id="FNWV01000002">
    <property type="protein sequence ID" value="SEH45891.1"/>
    <property type="molecule type" value="Genomic_DNA"/>
</dbReference>
<dbReference type="InterPro" id="IPR035681">
    <property type="entry name" value="ComA-like_MBL"/>
</dbReference>
<dbReference type="OrthoDB" id="9761531at2"/>
<dbReference type="Pfam" id="PF00753">
    <property type="entry name" value="Lactamase_B"/>
    <property type="match status" value="1"/>
</dbReference>
<dbReference type="AlphaFoldDB" id="A0A1H6IB54"/>
<dbReference type="CDD" id="cd07731">
    <property type="entry name" value="ComA-like_MBL-fold"/>
    <property type="match status" value="1"/>
</dbReference>
<feature type="chain" id="PRO_5038602067" evidence="1">
    <location>
        <begin position="26"/>
        <end position="281"/>
    </location>
</feature>
<dbReference type="SMART" id="SM00849">
    <property type="entry name" value="Lactamase_B"/>
    <property type="match status" value="1"/>
</dbReference>
<evidence type="ECO:0000256" key="1">
    <source>
        <dbReference type="SAM" id="SignalP"/>
    </source>
</evidence>